<evidence type="ECO:0000313" key="6">
    <source>
        <dbReference type="EMBL" id="MBV4458081.1"/>
    </source>
</evidence>
<protein>
    <submittedName>
        <fullName evidence="6">LysR family transcriptional regulator</fullName>
    </submittedName>
</protein>
<feature type="domain" description="HTH lysR-type" evidence="5">
    <location>
        <begin position="1"/>
        <end position="58"/>
    </location>
</feature>
<keyword evidence="3" id="KW-0238">DNA-binding</keyword>
<dbReference type="RefSeq" id="WP_217891695.1">
    <property type="nucleotide sequence ID" value="NZ_JAHSTS010000001.1"/>
</dbReference>
<name>A0ABS6PDJ6_9PSED</name>
<comment type="caution">
    <text evidence="6">The sequence shown here is derived from an EMBL/GenBank/DDBJ whole genome shotgun (WGS) entry which is preliminary data.</text>
</comment>
<dbReference type="EMBL" id="JAHSTS010000001">
    <property type="protein sequence ID" value="MBV4458081.1"/>
    <property type="molecule type" value="Genomic_DNA"/>
</dbReference>
<proteinExistence type="inferred from homology"/>
<dbReference type="Pfam" id="PF03466">
    <property type="entry name" value="LysR_substrate"/>
    <property type="match status" value="1"/>
</dbReference>
<evidence type="ECO:0000313" key="7">
    <source>
        <dbReference type="Proteomes" id="UP000765224"/>
    </source>
</evidence>
<comment type="similarity">
    <text evidence="1">Belongs to the LysR transcriptional regulatory family.</text>
</comment>
<keyword evidence="4" id="KW-0804">Transcription</keyword>
<evidence type="ECO:0000256" key="3">
    <source>
        <dbReference type="ARBA" id="ARBA00023125"/>
    </source>
</evidence>
<evidence type="ECO:0000259" key="5">
    <source>
        <dbReference type="PROSITE" id="PS50931"/>
    </source>
</evidence>
<dbReference type="PANTHER" id="PTHR30537:SF71">
    <property type="entry name" value="TRANSCRIPTIONAL REGULATORY PROTEIN"/>
    <property type="match status" value="1"/>
</dbReference>
<dbReference type="InterPro" id="IPR000847">
    <property type="entry name" value="LysR_HTH_N"/>
</dbReference>
<sequence>MNKLNEMQAFVTVADTGSMSEAARQLGAAKSMVSQRMAQLEKRLGSTLLERGRQARLTESGEVFYRYCQRILAQVDEAEEAVQAFGASVSGTLRLAAPMAFSVRYLAPVLADFAARYPQLRLDVEVDDRRVNLHEERYDAAIRIGELPDSSLVAKTITANRHIICASPAYLAAHGTPQTPQALARHFAIHYVNREPHGMWTLPVDTGLESFRVRGRMRTNSGHQLMEAARAGLGLTILPTFLAAPDIVSGELVEVLAPHAPRGGSISLVYRRSQRASAKLQALAGFLGERIGNPPPWERMLADHAARR</sequence>
<dbReference type="Proteomes" id="UP000765224">
    <property type="component" value="Unassembled WGS sequence"/>
</dbReference>
<dbReference type="InterPro" id="IPR005119">
    <property type="entry name" value="LysR_subst-bd"/>
</dbReference>
<dbReference type="PANTHER" id="PTHR30537">
    <property type="entry name" value="HTH-TYPE TRANSCRIPTIONAL REGULATOR"/>
    <property type="match status" value="1"/>
</dbReference>
<dbReference type="Pfam" id="PF00126">
    <property type="entry name" value="HTH_1"/>
    <property type="match status" value="1"/>
</dbReference>
<organism evidence="6 7">
    <name type="scientific">Pseudomonas ekonensis</name>
    <dbReference type="NCBI Taxonomy" id="2842353"/>
    <lineage>
        <taxon>Bacteria</taxon>
        <taxon>Pseudomonadati</taxon>
        <taxon>Pseudomonadota</taxon>
        <taxon>Gammaproteobacteria</taxon>
        <taxon>Pseudomonadales</taxon>
        <taxon>Pseudomonadaceae</taxon>
        <taxon>Pseudomonas</taxon>
    </lineage>
</organism>
<evidence type="ECO:0000256" key="1">
    <source>
        <dbReference type="ARBA" id="ARBA00009437"/>
    </source>
</evidence>
<evidence type="ECO:0000256" key="2">
    <source>
        <dbReference type="ARBA" id="ARBA00023015"/>
    </source>
</evidence>
<dbReference type="PROSITE" id="PS50931">
    <property type="entry name" value="HTH_LYSR"/>
    <property type="match status" value="1"/>
</dbReference>
<reference evidence="6 7" key="1">
    <citation type="submission" date="2021-06" db="EMBL/GenBank/DDBJ databases">
        <title>Updating the genus Pseudomonas: Description of 43 new species and partition of the Pseudomonas putida group.</title>
        <authorList>
            <person name="Girard L."/>
            <person name="Lood C."/>
            <person name="Vandamme P."/>
            <person name="Rokni-Zadeh H."/>
            <person name="Van Noort V."/>
            <person name="Hofte M."/>
            <person name="Lavigne R."/>
            <person name="De Mot R."/>
        </authorList>
    </citation>
    <scope>NUCLEOTIDE SEQUENCE [LARGE SCALE GENOMIC DNA]</scope>
    <source>
        <strain evidence="6 7">COR58</strain>
    </source>
</reference>
<dbReference type="InterPro" id="IPR058163">
    <property type="entry name" value="LysR-type_TF_proteobact-type"/>
</dbReference>
<keyword evidence="2" id="KW-0805">Transcription regulation</keyword>
<dbReference type="CDD" id="cd08422">
    <property type="entry name" value="PBP2_CrgA_like"/>
    <property type="match status" value="1"/>
</dbReference>
<evidence type="ECO:0000256" key="4">
    <source>
        <dbReference type="ARBA" id="ARBA00023163"/>
    </source>
</evidence>
<accession>A0ABS6PDJ6</accession>
<keyword evidence="7" id="KW-1185">Reference proteome</keyword>
<gene>
    <name evidence="6" type="ORF">KVG96_08995</name>
</gene>